<dbReference type="Proteomes" id="UP000813463">
    <property type="component" value="Chromosome 6"/>
</dbReference>
<proteinExistence type="predicted"/>
<feature type="region of interest" description="Disordered" evidence="2">
    <location>
        <begin position="1"/>
        <end position="33"/>
    </location>
</feature>
<feature type="compositionally biased region" description="Acidic residues" evidence="2">
    <location>
        <begin position="803"/>
        <end position="813"/>
    </location>
</feature>
<feature type="compositionally biased region" description="Basic and acidic residues" evidence="2">
    <location>
        <begin position="402"/>
        <end position="411"/>
    </location>
</feature>
<sequence>MARTKQTADPTRLRLREGASTPPRERYSSTASAVDEEFAELFQEIDEYVEAGEQAASSSEGTASQAVGEPSVAPLSSAAEEQEAAPQLIRPRGREEAQLLPSEIHPDVGWMRWLDRHGAKMRDDLCVGEGYQMRVPAGLDSTVSLLAEGEFPVYAASIKLGMRFPPHPFVVEVLDGFNIGVAQLTPNSWADIFGYIAKCALNDVEPSFNAFLHLVSLSRSPSAAKGWFNLSSRGTYQTVVGKLSKWHMWRKRWVVFYTDDQEMYERMSRWNCNANFMDRDEPLPPLTAEEWDQIMVLFRANTYHLTVDKSFHVPAEWLPHISQFRNEAFLAAVGLGYSMTRGCMPIYVPLCLGLIHFSNFGFLLFSEEGMSKLSAADTGKGDMTDWMADIYEAKMQKAKAELEEKQAKDAARASGKKKGTTLSQLKKRAVPAGSETPSTFKKPKPLPRRLVKKDESKVAEGGCPDDEEMGVDKPSLVVDLVSKSRSGGHPDELEDPLSGIPADVRSQIPAEVARRARSSGGKYYSNVVQTYRASSGSSSYSPRHPKAVVFPIAKDKGKDAAAAEDENVPATPHYSSKDRVAICRKVFKAVPTEYVASLPGRKTDAQFGAIQATLLDLFCRMEFCKSWKTRTAEELKAQVAESTHHGDYAFKSIEEVRLQMQTTIDLQAKEVAALRSDKAELLKKILAQDKDMVAMVEEAKTAAAEIRALQDQLREYPQVKEAAEEAEHLRGELETARSQVRTLRERLLESYDQGEQATKDAVKHAWESHMSEYDLGWFQRRMEHSAAVLAAERLGQPPPEFVSSDDEDDAAAP</sequence>
<feature type="compositionally biased region" description="Low complexity" evidence="2">
    <location>
        <begin position="73"/>
        <end position="88"/>
    </location>
</feature>
<keyword evidence="4" id="KW-1185">Reference proteome</keyword>
<evidence type="ECO:0000259" key="3">
    <source>
        <dbReference type="Pfam" id="PF04195"/>
    </source>
</evidence>
<reference evidence="4" key="1">
    <citation type="journal article" date="2021" name="Nat. Commun.">
        <title>Genomic analyses provide insights into spinach domestication and the genetic basis of agronomic traits.</title>
        <authorList>
            <person name="Cai X."/>
            <person name="Sun X."/>
            <person name="Xu C."/>
            <person name="Sun H."/>
            <person name="Wang X."/>
            <person name="Ge C."/>
            <person name="Zhang Z."/>
            <person name="Wang Q."/>
            <person name="Fei Z."/>
            <person name="Jiao C."/>
            <person name="Wang Q."/>
        </authorList>
    </citation>
    <scope>NUCLEOTIDE SEQUENCE [LARGE SCALE GENOMIC DNA]</scope>
    <source>
        <strain evidence="4">cv. Varoflay</strain>
    </source>
</reference>
<dbReference type="GeneID" id="130462762"/>
<feature type="region of interest" description="Disordered" evidence="2">
    <location>
        <begin position="793"/>
        <end position="813"/>
    </location>
</feature>
<evidence type="ECO:0000313" key="5">
    <source>
        <dbReference type="RefSeq" id="XP_056687631.1"/>
    </source>
</evidence>
<feature type="domain" description="Transposase (putative) gypsy type" evidence="3">
    <location>
        <begin position="154"/>
        <end position="217"/>
    </location>
</feature>
<accession>A0ABM3QW86</accession>
<feature type="region of interest" description="Disordered" evidence="2">
    <location>
        <begin position="402"/>
        <end position="505"/>
    </location>
</feature>
<reference evidence="5" key="2">
    <citation type="submission" date="2025-08" db="UniProtKB">
        <authorList>
            <consortium name="RefSeq"/>
        </authorList>
    </citation>
    <scope>IDENTIFICATION</scope>
    <source>
        <tissue evidence="5">Leaf</tissue>
    </source>
</reference>
<gene>
    <name evidence="5" type="primary">LOC130462762</name>
</gene>
<feature type="compositionally biased region" description="Basic residues" evidence="2">
    <location>
        <begin position="441"/>
        <end position="451"/>
    </location>
</feature>
<feature type="coiled-coil region" evidence="1">
    <location>
        <begin position="692"/>
        <end position="746"/>
    </location>
</feature>
<keyword evidence="1" id="KW-0175">Coiled coil</keyword>
<protein>
    <submittedName>
        <fullName evidence="5">Uncharacterized protein isoform X1</fullName>
    </submittedName>
</protein>
<feature type="compositionally biased region" description="Basic residues" evidence="2">
    <location>
        <begin position="414"/>
        <end position="429"/>
    </location>
</feature>
<dbReference type="InterPro" id="IPR007321">
    <property type="entry name" value="Transposase_28"/>
</dbReference>
<name>A0ABM3QW86_SPIOL</name>
<feature type="compositionally biased region" description="Polar residues" evidence="2">
    <location>
        <begin position="55"/>
        <end position="65"/>
    </location>
</feature>
<evidence type="ECO:0000256" key="1">
    <source>
        <dbReference type="SAM" id="Coils"/>
    </source>
</evidence>
<evidence type="ECO:0000313" key="4">
    <source>
        <dbReference type="Proteomes" id="UP000813463"/>
    </source>
</evidence>
<dbReference type="RefSeq" id="XP_056687631.1">
    <property type="nucleotide sequence ID" value="XM_056831653.1"/>
</dbReference>
<evidence type="ECO:0000256" key="2">
    <source>
        <dbReference type="SAM" id="MobiDB-lite"/>
    </source>
</evidence>
<dbReference type="Pfam" id="PF04195">
    <property type="entry name" value="Transposase_28"/>
    <property type="match status" value="1"/>
</dbReference>
<feature type="region of interest" description="Disordered" evidence="2">
    <location>
        <begin position="49"/>
        <end position="94"/>
    </location>
</feature>
<organism evidence="4 5">
    <name type="scientific">Spinacia oleracea</name>
    <name type="common">Spinach</name>
    <dbReference type="NCBI Taxonomy" id="3562"/>
    <lineage>
        <taxon>Eukaryota</taxon>
        <taxon>Viridiplantae</taxon>
        <taxon>Streptophyta</taxon>
        <taxon>Embryophyta</taxon>
        <taxon>Tracheophyta</taxon>
        <taxon>Spermatophyta</taxon>
        <taxon>Magnoliopsida</taxon>
        <taxon>eudicotyledons</taxon>
        <taxon>Gunneridae</taxon>
        <taxon>Pentapetalae</taxon>
        <taxon>Caryophyllales</taxon>
        <taxon>Chenopodiaceae</taxon>
        <taxon>Chenopodioideae</taxon>
        <taxon>Anserineae</taxon>
        <taxon>Spinacia</taxon>
    </lineage>
</organism>
<feature type="compositionally biased region" description="Basic and acidic residues" evidence="2">
    <location>
        <begin position="11"/>
        <end position="27"/>
    </location>
</feature>